<accession>A0ABT8T8U3</accession>
<dbReference type="EMBL" id="JAULJQ010000006">
    <property type="protein sequence ID" value="MDO2409660.1"/>
    <property type="molecule type" value="Genomic_DNA"/>
</dbReference>
<organism evidence="1 2">
    <name type="scientific">Campylobacter magnus</name>
    <dbReference type="NCBI Taxonomy" id="3026462"/>
    <lineage>
        <taxon>Bacteria</taxon>
        <taxon>Pseudomonadati</taxon>
        <taxon>Campylobacterota</taxon>
        <taxon>Epsilonproteobacteria</taxon>
        <taxon>Campylobacterales</taxon>
        <taxon>Campylobacteraceae</taxon>
        <taxon>Campylobacter</taxon>
    </lineage>
</organism>
<sequence length="55" mass="6324">MDKIVANSDIAVKNYLSDDDVKRLKEVYELSKAGKLKHYSIKEAKKMIKERIAKA</sequence>
<evidence type="ECO:0000313" key="2">
    <source>
        <dbReference type="Proteomes" id="UP001171111"/>
    </source>
</evidence>
<proteinExistence type="predicted"/>
<protein>
    <recommendedName>
        <fullName evidence="3">Antitoxin</fullName>
    </recommendedName>
</protein>
<dbReference type="RefSeq" id="WP_302244471.1">
    <property type="nucleotide sequence ID" value="NZ_JAULJQ010000006.1"/>
</dbReference>
<evidence type="ECO:0000313" key="1">
    <source>
        <dbReference type="EMBL" id="MDO2409660.1"/>
    </source>
</evidence>
<reference evidence="1 2" key="1">
    <citation type="submission" date="2023-06" db="EMBL/GenBank/DDBJ databases">
        <title>Campylobacter magnum sp. nov., isolated from cecal contents of domestic pigs (Sus scrofa domesticus).</title>
        <authorList>
            <person name="Papic B."/>
            <person name="Gruntar I."/>
        </authorList>
    </citation>
    <scope>NUCLEOTIDE SEQUENCE [LARGE SCALE GENOMIC DNA]</scope>
    <source>
        <strain evidence="2">34484-21</strain>
    </source>
</reference>
<name>A0ABT8T8U3_9BACT</name>
<evidence type="ECO:0008006" key="3">
    <source>
        <dbReference type="Google" id="ProtNLM"/>
    </source>
</evidence>
<keyword evidence="2" id="KW-1185">Reference proteome</keyword>
<gene>
    <name evidence="1" type="ORF">Q2362_06055</name>
</gene>
<dbReference type="Proteomes" id="UP001171111">
    <property type="component" value="Unassembled WGS sequence"/>
</dbReference>
<comment type="caution">
    <text evidence="1">The sequence shown here is derived from an EMBL/GenBank/DDBJ whole genome shotgun (WGS) entry which is preliminary data.</text>
</comment>